<sequence>MAIETIYKLSLLIGTNPEEYVWVDMYFDVTAIIGFRVGYDTYTETEDEGTYLYTNGDVFLIKNETHITDYLMKRFVDKAKEAPKELPKESDETA</sequence>
<evidence type="ECO:0000313" key="1">
    <source>
        <dbReference type="EMBL" id="KKK74958.1"/>
    </source>
</evidence>
<accession>A0A0F8Y123</accession>
<protein>
    <submittedName>
        <fullName evidence="1">Uncharacterized protein</fullName>
    </submittedName>
</protein>
<dbReference type="EMBL" id="LAZR01056078">
    <property type="protein sequence ID" value="KKK74958.1"/>
    <property type="molecule type" value="Genomic_DNA"/>
</dbReference>
<comment type="caution">
    <text evidence="1">The sequence shown here is derived from an EMBL/GenBank/DDBJ whole genome shotgun (WGS) entry which is preliminary data.</text>
</comment>
<dbReference type="AlphaFoldDB" id="A0A0F8Y123"/>
<reference evidence="1" key="1">
    <citation type="journal article" date="2015" name="Nature">
        <title>Complex archaea that bridge the gap between prokaryotes and eukaryotes.</title>
        <authorList>
            <person name="Spang A."/>
            <person name="Saw J.H."/>
            <person name="Jorgensen S.L."/>
            <person name="Zaremba-Niedzwiedzka K."/>
            <person name="Martijn J."/>
            <person name="Lind A.E."/>
            <person name="van Eijk R."/>
            <person name="Schleper C."/>
            <person name="Guy L."/>
            <person name="Ettema T.J."/>
        </authorList>
    </citation>
    <scope>NUCLEOTIDE SEQUENCE</scope>
</reference>
<gene>
    <name evidence="1" type="ORF">LCGC14_2878530</name>
</gene>
<name>A0A0F8Y123_9ZZZZ</name>
<organism evidence="1">
    <name type="scientific">marine sediment metagenome</name>
    <dbReference type="NCBI Taxonomy" id="412755"/>
    <lineage>
        <taxon>unclassified sequences</taxon>
        <taxon>metagenomes</taxon>
        <taxon>ecological metagenomes</taxon>
    </lineage>
</organism>
<proteinExistence type="predicted"/>